<keyword evidence="4" id="KW-1185">Reference proteome</keyword>
<dbReference type="Pfam" id="PF07963">
    <property type="entry name" value="N_methyl"/>
    <property type="match status" value="1"/>
</dbReference>
<keyword evidence="1" id="KW-0472">Membrane</keyword>
<evidence type="ECO:0000256" key="1">
    <source>
        <dbReference type="SAM" id="Phobius"/>
    </source>
</evidence>
<dbReference type="NCBIfam" id="TIGR04294">
    <property type="entry name" value="pre_pil_HX9DG"/>
    <property type="match status" value="1"/>
</dbReference>
<accession>A0A5C5WWX2</accession>
<keyword evidence="1" id="KW-0812">Transmembrane</keyword>
<reference evidence="3 4" key="1">
    <citation type="submission" date="2019-02" db="EMBL/GenBank/DDBJ databases">
        <title>Deep-cultivation of Planctomycetes and their phenomic and genomic characterization uncovers novel biology.</title>
        <authorList>
            <person name="Wiegand S."/>
            <person name="Jogler M."/>
            <person name="Boedeker C."/>
            <person name="Pinto D."/>
            <person name="Vollmers J."/>
            <person name="Rivas-Marin E."/>
            <person name="Kohn T."/>
            <person name="Peeters S.H."/>
            <person name="Heuer A."/>
            <person name="Rast P."/>
            <person name="Oberbeckmann S."/>
            <person name="Bunk B."/>
            <person name="Jeske O."/>
            <person name="Meyerdierks A."/>
            <person name="Storesund J.E."/>
            <person name="Kallscheuer N."/>
            <person name="Luecker S."/>
            <person name="Lage O.M."/>
            <person name="Pohl T."/>
            <person name="Merkel B.J."/>
            <person name="Hornburger P."/>
            <person name="Mueller R.-W."/>
            <person name="Bruemmer F."/>
            <person name="Labrenz M."/>
            <person name="Spormann A.M."/>
            <person name="Op Den Camp H."/>
            <person name="Overmann J."/>
            <person name="Amann R."/>
            <person name="Jetten M.S.M."/>
            <person name="Mascher T."/>
            <person name="Medema M.H."/>
            <person name="Devos D.P."/>
            <person name="Kaster A.-K."/>
            <person name="Ovreas L."/>
            <person name="Rohde M."/>
            <person name="Galperin M.Y."/>
            <person name="Jogler C."/>
        </authorList>
    </citation>
    <scope>NUCLEOTIDE SEQUENCE [LARGE SCALE GENOMIC DNA]</scope>
    <source>
        <strain evidence="3 4">Pla22</strain>
    </source>
</reference>
<dbReference type="InterPro" id="IPR027558">
    <property type="entry name" value="Pre_pil_HX9DG_C"/>
</dbReference>
<sequence length="282" mass="30782">MRDYRSRFGSGCSPDPIRRSNSAFTLIELLVAISIMGILVSLTLNGVQAARESARQVQCSNQLRQQSLALVSFHSTWKSFPLGNDRRGGIDQAWSSAILPQLELGSLAEIYDRKLKWDAPGRNAKVASTVVPHYRCPTSVEDFAGDTDYAAVQGSLLANEQSFLTHGPNNGVMLIASIKRVHPVSFSEIWDGTSYTMILAEVSDRSAERGGMWADGNNVIAHDNGPVNVDNDNEIYSLHPAGAYVALADGSVRFITESIDLDTLGGLCSRDGREDVNEFFLE</sequence>
<feature type="domain" description="DUF1559" evidence="2">
    <location>
        <begin position="224"/>
        <end position="261"/>
    </location>
</feature>
<feature type="domain" description="DUF1559" evidence="2">
    <location>
        <begin position="48"/>
        <end position="209"/>
    </location>
</feature>
<proteinExistence type="predicted"/>
<dbReference type="EMBL" id="SJPI01000001">
    <property type="protein sequence ID" value="TWT54641.1"/>
    <property type="molecule type" value="Genomic_DNA"/>
</dbReference>
<comment type="caution">
    <text evidence="3">The sequence shown here is derived from an EMBL/GenBank/DDBJ whole genome shotgun (WGS) entry which is preliminary data.</text>
</comment>
<evidence type="ECO:0000313" key="3">
    <source>
        <dbReference type="EMBL" id="TWT54641.1"/>
    </source>
</evidence>
<organism evidence="3 4">
    <name type="scientific">Rubripirellula amarantea</name>
    <dbReference type="NCBI Taxonomy" id="2527999"/>
    <lineage>
        <taxon>Bacteria</taxon>
        <taxon>Pseudomonadati</taxon>
        <taxon>Planctomycetota</taxon>
        <taxon>Planctomycetia</taxon>
        <taxon>Pirellulales</taxon>
        <taxon>Pirellulaceae</taxon>
        <taxon>Rubripirellula</taxon>
    </lineage>
</organism>
<dbReference type="Proteomes" id="UP000316598">
    <property type="component" value="Unassembled WGS sequence"/>
</dbReference>
<dbReference type="PANTHER" id="PTHR30093">
    <property type="entry name" value="GENERAL SECRETION PATHWAY PROTEIN G"/>
    <property type="match status" value="1"/>
</dbReference>
<dbReference type="InterPro" id="IPR011453">
    <property type="entry name" value="DUF1559"/>
</dbReference>
<dbReference type="Gene3D" id="3.30.700.10">
    <property type="entry name" value="Glycoprotein, Type 4 Pilin"/>
    <property type="match status" value="1"/>
</dbReference>
<protein>
    <recommendedName>
        <fullName evidence="2">DUF1559 domain-containing protein</fullName>
    </recommendedName>
</protein>
<evidence type="ECO:0000259" key="2">
    <source>
        <dbReference type="Pfam" id="PF07596"/>
    </source>
</evidence>
<name>A0A5C5WWX2_9BACT</name>
<evidence type="ECO:0000313" key="4">
    <source>
        <dbReference type="Proteomes" id="UP000316598"/>
    </source>
</evidence>
<feature type="transmembrane region" description="Helical" evidence="1">
    <location>
        <begin position="21"/>
        <end position="44"/>
    </location>
</feature>
<dbReference type="Pfam" id="PF07596">
    <property type="entry name" value="SBP_bac_10"/>
    <property type="match status" value="2"/>
</dbReference>
<dbReference type="InterPro" id="IPR012902">
    <property type="entry name" value="N_methyl_site"/>
</dbReference>
<dbReference type="AlphaFoldDB" id="A0A5C5WWX2"/>
<keyword evidence="1" id="KW-1133">Transmembrane helix</keyword>
<dbReference type="PANTHER" id="PTHR30093:SF2">
    <property type="entry name" value="TYPE II SECRETION SYSTEM PROTEIN H"/>
    <property type="match status" value="1"/>
</dbReference>
<gene>
    <name evidence="3" type="ORF">Pla22_22910</name>
</gene>
<dbReference type="NCBIfam" id="TIGR02532">
    <property type="entry name" value="IV_pilin_GFxxxE"/>
    <property type="match status" value="1"/>
</dbReference>
<dbReference type="SUPFAM" id="SSF54523">
    <property type="entry name" value="Pili subunits"/>
    <property type="match status" value="1"/>
</dbReference>
<dbReference type="InterPro" id="IPR045584">
    <property type="entry name" value="Pilin-like"/>
</dbReference>